<dbReference type="Pfam" id="PF07715">
    <property type="entry name" value="Plug"/>
    <property type="match status" value="1"/>
</dbReference>
<keyword evidence="5" id="KW-0732">Signal</keyword>
<evidence type="ECO:0000259" key="13">
    <source>
        <dbReference type="Pfam" id="PF07715"/>
    </source>
</evidence>
<evidence type="ECO:0000256" key="10">
    <source>
        <dbReference type="PROSITE-ProRule" id="PRU01360"/>
    </source>
</evidence>
<evidence type="ECO:0000256" key="2">
    <source>
        <dbReference type="ARBA" id="ARBA00022448"/>
    </source>
</evidence>
<comment type="subcellular location">
    <subcellularLocation>
        <location evidence="1 10">Cell outer membrane</location>
        <topology evidence="1 10">Multi-pass membrane protein</topology>
    </subcellularLocation>
</comment>
<evidence type="ECO:0000256" key="1">
    <source>
        <dbReference type="ARBA" id="ARBA00004571"/>
    </source>
</evidence>
<keyword evidence="2 10" id="KW-0813">Transport</keyword>
<evidence type="ECO:0000256" key="7">
    <source>
        <dbReference type="ARBA" id="ARBA00023136"/>
    </source>
</evidence>
<dbReference type="PROSITE" id="PS52016">
    <property type="entry name" value="TONB_DEPENDENT_REC_3"/>
    <property type="match status" value="1"/>
</dbReference>
<evidence type="ECO:0000256" key="3">
    <source>
        <dbReference type="ARBA" id="ARBA00022452"/>
    </source>
</evidence>
<evidence type="ECO:0000313" key="14">
    <source>
        <dbReference type="EMBL" id="PIZ16550.1"/>
    </source>
</evidence>
<dbReference type="SUPFAM" id="SSF56935">
    <property type="entry name" value="Porins"/>
    <property type="match status" value="1"/>
</dbReference>
<evidence type="ECO:0000256" key="11">
    <source>
        <dbReference type="RuleBase" id="RU003357"/>
    </source>
</evidence>
<dbReference type="InterPro" id="IPR037066">
    <property type="entry name" value="Plug_dom_sf"/>
</dbReference>
<sequence length="597" mass="66815">MRSNSIILILVFGILCGIRSYAQEVKLEPIIVTGTKIPQEFNKLPRKITIIDSAQIERIKPGSLNEVLNLIAGADMQERGQNGIQADITMRGSTFQQVLVLVDGVRVSDPQTSHNIMSLPITLGSVEKVEVLHGQGSSLYGPDAFAGAVNIITKKPKNAAEAKLNYGSYGTWDGSVSFGRKYKALGGYFSVEGKKSDGFSYDRDFNVFNLYLNSSLDLDWGEVGFTYGFSNKEFGAYDFYSPFMNKPSREWTKTDLVNVQFTTDIKGIILQNKTYSRSHEDTFMYDLRTPNLFVNHHVNRLCGNDFQIRLKNLVLGNEVIVESIKSSNIGDHLNYRVGLYGEYSCIPLGFFNFNIGLRGDYHSVYGFEWAPSLNASYRILSNLRLYSSIGRAFRAPSFTELYYTSPSSKGDPDLKAETNWSYEAGLNWTPKNWVSASLAFFLRDEANAIDWVKGDQPGNSQTYFAQNIGQLVMRGIEAEANFLLKPVNLSLGYSYINSQSTTSQSYISKYALRYPEHQATIKITHPLLLGINQSWAGIFKQRPAEAGYFLLSSAIFRKIGNIDIFVKGTNLLNTQYQEVLGVAGPGTWIWSGLNWGI</sequence>
<comment type="similarity">
    <text evidence="10 11">Belongs to the TonB-dependent receptor family.</text>
</comment>
<dbReference type="GO" id="GO:0015344">
    <property type="term" value="F:siderophore uptake transmembrane transporter activity"/>
    <property type="evidence" value="ECO:0007669"/>
    <property type="project" value="TreeGrafter"/>
</dbReference>
<evidence type="ECO:0000256" key="4">
    <source>
        <dbReference type="ARBA" id="ARBA00022692"/>
    </source>
</evidence>
<dbReference type="InterPro" id="IPR036942">
    <property type="entry name" value="Beta-barrel_TonB_sf"/>
</dbReference>
<keyword evidence="8" id="KW-0675">Receptor</keyword>
<accession>A0A2M7SAN9</accession>
<keyword evidence="6 11" id="KW-0798">TonB box</keyword>
<name>A0A2M7SAN9_9BACT</name>
<protein>
    <recommendedName>
        <fullName evidence="16">TonB-dependent receptor</fullName>
    </recommendedName>
</protein>
<dbReference type="PANTHER" id="PTHR30069">
    <property type="entry name" value="TONB-DEPENDENT OUTER MEMBRANE RECEPTOR"/>
    <property type="match status" value="1"/>
</dbReference>
<evidence type="ECO:0000259" key="12">
    <source>
        <dbReference type="Pfam" id="PF00593"/>
    </source>
</evidence>
<dbReference type="EMBL" id="PFMR01000180">
    <property type="protein sequence ID" value="PIZ16550.1"/>
    <property type="molecule type" value="Genomic_DNA"/>
</dbReference>
<dbReference type="Gene3D" id="2.40.170.20">
    <property type="entry name" value="TonB-dependent receptor, beta-barrel domain"/>
    <property type="match status" value="1"/>
</dbReference>
<keyword evidence="9 10" id="KW-0998">Cell outer membrane</keyword>
<dbReference type="AlphaFoldDB" id="A0A2M7SAN9"/>
<proteinExistence type="inferred from homology"/>
<feature type="domain" description="TonB-dependent receptor plug" evidence="13">
    <location>
        <begin position="43"/>
        <end position="148"/>
    </location>
</feature>
<dbReference type="InterPro" id="IPR012910">
    <property type="entry name" value="Plug_dom"/>
</dbReference>
<comment type="caution">
    <text evidence="14">The sequence shown here is derived from an EMBL/GenBank/DDBJ whole genome shotgun (WGS) entry which is preliminary data.</text>
</comment>
<keyword evidence="7 10" id="KW-0472">Membrane</keyword>
<feature type="domain" description="TonB-dependent receptor-like beta-barrel" evidence="12">
    <location>
        <begin position="166"/>
        <end position="527"/>
    </location>
</feature>
<reference evidence="15" key="1">
    <citation type="submission" date="2017-09" db="EMBL/GenBank/DDBJ databases">
        <title>Depth-based differentiation of microbial function through sediment-hosted aquifers and enrichment of novel symbionts in the deep terrestrial subsurface.</title>
        <authorList>
            <person name="Probst A.J."/>
            <person name="Ladd B."/>
            <person name="Jarett J.K."/>
            <person name="Geller-Mcgrath D.E."/>
            <person name="Sieber C.M.K."/>
            <person name="Emerson J.B."/>
            <person name="Anantharaman K."/>
            <person name="Thomas B.C."/>
            <person name="Malmstrom R."/>
            <person name="Stieglmeier M."/>
            <person name="Klingl A."/>
            <person name="Woyke T."/>
            <person name="Ryan C.M."/>
            <person name="Banfield J.F."/>
        </authorList>
    </citation>
    <scope>NUCLEOTIDE SEQUENCE [LARGE SCALE GENOMIC DNA]</scope>
</reference>
<evidence type="ECO:0000256" key="6">
    <source>
        <dbReference type="ARBA" id="ARBA00023077"/>
    </source>
</evidence>
<organism evidence="14 15">
    <name type="scientific">Candidatus Desantisbacteria bacterium CG_4_10_14_0_8_um_filter_48_22</name>
    <dbReference type="NCBI Taxonomy" id="1974543"/>
    <lineage>
        <taxon>Bacteria</taxon>
        <taxon>Candidatus Desantisiibacteriota</taxon>
    </lineage>
</organism>
<evidence type="ECO:0008006" key="16">
    <source>
        <dbReference type="Google" id="ProtNLM"/>
    </source>
</evidence>
<dbReference type="Proteomes" id="UP000229307">
    <property type="component" value="Unassembled WGS sequence"/>
</dbReference>
<dbReference type="InterPro" id="IPR000531">
    <property type="entry name" value="Beta-barrel_TonB"/>
</dbReference>
<dbReference type="GO" id="GO:0009279">
    <property type="term" value="C:cell outer membrane"/>
    <property type="evidence" value="ECO:0007669"/>
    <property type="project" value="UniProtKB-SubCell"/>
</dbReference>
<dbReference type="Gene3D" id="2.170.130.10">
    <property type="entry name" value="TonB-dependent receptor, plug domain"/>
    <property type="match status" value="1"/>
</dbReference>
<gene>
    <name evidence="14" type="ORF">COY52_06720</name>
</gene>
<dbReference type="Pfam" id="PF00593">
    <property type="entry name" value="TonB_dep_Rec_b-barrel"/>
    <property type="match status" value="1"/>
</dbReference>
<evidence type="ECO:0000313" key="15">
    <source>
        <dbReference type="Proteomes" id="UP000229307"/>
    </source>
</evidence>
<keyword evidence="4 10" id="KW-0812">Transmembrane</keyword>
<dbReference type="PANTHER" id="PTHR30069:SF29">
    <property type="entry name" value="HEMOGLOBIN AND HEMOGLOBIN-HAPTOGLOBIN-BINDING PROTEIN 1-RELATED"/>
    <property type="match status" value="1"/>
</dbReference>
<keyword evidence="3 10" id="KW-1134">Transmembrane beta strand</keyword>
<dbReference type="GO" id="GO:0044718">
    <property type="term" value="P:siderophore transmembrane transport"/>
    <property type="evidence" value="ECO:0007669"/>
    <property type="project" value="TreeGrafter"/>
</dbReference>
<dbReference type="InterPro" id="IPR039426">
    <property type="entry name" value="TonB-dep_rcpt-like"/>
</dbReference>
<evidence type="ECO:0000256" key="5">
    <source>
        <dbReference type="ARBA" id="ARBA00022729"/>
    </source>
</evidence>
<evidence type="ECO:0000256" key="8">
    <source>
        <dbReference type="ARBA" id="ARBA00023170"/>
    </source>
</evidence>
<evidence type="ECO:0000256" key="9">
    <source>
        <dbReference type="ARBA" id="ARBA00023237"/>
    </source>
</evidence>